<dbReference type="PANTHER" id="PTHR45348:SF2">
    <property type="entry name" value="ZINC-TYPE ALCOHOL DEHYDROGENASE-LIKE PROTEIN C2E1P3.01"/>
    <property type="match status" value="1"/>
</dbReference>
<dbReference type="CDD" id="cd08249">
    <property type="entry name" value="enoyl_reductase_like"/>
    <property type="match status" value="1"/>
</dbReference>
<evidence type="ECO:0000313" key="3">
    <source>
        <dbReference type="Proteomes" id="UP000054279"/>
    </source>
</evidence>
<gene>
    <name evidence="2" type="ORF">M422DRAFT_191082</name>
</gene>
<evidence type="ECO:0000259" key="1">
    <source>
        <dbReference type="Pfam" id="PF00107"/>
    </source>
</evidence>
<name>A0A0C9UEM3_SPHS4</name>
<dbReference type="AlphaFoldDB" id="A0A0C9UEM3"/>
<feature type="non-terminal residue" evidence="2">
    <location>
        <position position="1"/>
    </location>
</feature>
<dbReference type="EMBL" id="KN837336">
    <property type="protein sequence ID" value="KIJ27442.1"/>
    <property type="molecule type" value="Genomic_DNA"/>
</dbReference>
<proteinExistence type="predicted"/>
<dbReference type="Proteomes" id="UP000054279">
    <property type="component" value="Unassembled WGS sequence"/>
</dbReference>
<protein>
    <recommendedName>
        <fullName evidence="1">Alcohol dehydrogenase-like C-terminal domain-containing protein</fullName>
    </recommendedName>
</protein>
<dbReference type="GO" id="GO:0016651">
    <property type="term" value="F:oxidoreductase activity, acting on NAD(P)H"/>
    <property type="evidence" value="ECO:0007669"/>
    <property type="project" value="InterPro"/>
</dbReference>
<dbReference type="SUPFAM" id="SSF51735">
    <property type="entry name" value="NAD(P)-binding Rossmann-fold domains"/>
    <property type="match status" value="1"/>
</dbReference>
<dbReference type="InterPro" id="IPR036291">
    <property type="entry name" value="NAD(P)-bd_dom_sf"/>
</dbReference>
<dbReference type="OrthoDB" id="10257049at2759"/>
<dbReference type="Pfam" id="PF00107">
    <property type="entry name" value="ADH_zinc_N"/>
    <property type="match status" value="1"/>
</dbReference>
<evidence type="ECO:0000313" key="2">
    <source>
        <dbReference type="EMBL" id="KIJ27442.1"/>
    </source>
</evidence>
<accession>A0A0C9UEM3</accession>
<dbReference type="Gene3D" id="3.40.50.720">
    <property type="entry name" value="NAD(P)-binding Rossmann-like Domain"/>
    <property type="match status" value="1"/>
</dbReference>
<dbReference type="PANTHER" id="PTHR45348">
    <property type="entry name" value="HYPOTHETICAL OXIDOREDUCTASE (EUROFUNG)"/>
    <property type="match status" value="1"/>
</dbReference>
<feature type="domain" description="Alcohol dehydrogenase-like C-terminal" evidence="1">
    <location>
        <begin position="33"/>
        <end position="112"/>
    </location>
</feature>
<organism evidence="2 3">
    <name type="scientific">Sphaerobolus stellatus (strain SS14)</name>
    <dbReference type="NCBI Taxonomy" id="990650"/>
    <lineage>
        <taxon>Eukaryota</taxon>
        <taxon>Fungi</taxon>
        <taxon>Dikarya</taxon>
        <taxon>Basidiomycota</taxon>
        <taxon>Agaricomycotina</taxon>
        <taxon>Agaricomycetes</taxon>
        <taxon>Phallomycetidae</taxon>
        <taxon>Geastrales</taxon>
        <taxon>Sphaerobolaceae</taxon>
        <taxon>Sphaerobolus</taxon>
    </lineage>
</organism>
<sequence>KALYLPARLNLPEPPVSKPSNEWILVWSGATSVGIYAIQLAKLSGLRVIATASPKRWEKLKGYGADVLVDYNDPDVVNKLKKATGDTIKYGIDCVTNGESYRKSQLAFGPQGGHLITTLFEIEDLPRSDVKVTPTLVYTGLGQDHSWGAFTFPTDPTHRDLHVRWAKKLTQLLAEEKLKPMEVNVAGDFESIKTGLDIMREGRYDGKMVYQIANAPASGTVSA</sequence>
<dbReference type="InterPro" id="IPR013149">
    <property type="entry name" value="ADH-like_C"/>
</dbReference>
<dbReference type="InterPro" id="IPR047122">
    <property type="entry name" value="Trans-enoyl_RdTase-like"/>
</dbReference>
<keyword evidence="3" id="KW-1185">Reference proteome</keyword>
<dbReference type="HOGENOM" id="CLU_026673_16_7_1"/>
<reference evidence="2 3" key="1">
    <citation type="submission" date="2014-06" db="EMBL/GenBank/DDBJ databases">
        <title>Evolutionary Origins and Diversification of the Mycorrhizal Mutualists.</title>
        <authorList>
            <consortium name="DOE Joint Genome Institute"/>
            <consortium name="Mycorrhizal Genomics Consortium"/>
            <person name="Kohler A."/>
            <person name="Kuo A."/>
            <person name="Nagy L.G."/>
            <person name="Floudas D."/>
            <person name="Copeland A."/>
            <person name="Barry K.W."/>
            <person name="Cichocki N."/>
            <person name="Veneault-Fourrey C."/>
            <person name="LaButti K."/>
            <person name="Lindquist E.A."/>
            <person name="Lipzen A."/>
            <person name="Lundell T."/>
            <person name="Morin E."/>
            <person name="Murat C."/>
            <person name="Riley R."/>
            <person name="Ohm R."/>
            <person name="Sun H."/>
            <person name="Tunlid A."/>
            <person name="Henrissat B."/>
            <person name="Grigoriev I.V."/>
            <person name="Hibbett D.S."/>
            <person name="Martin F."/>
        </authorList>
    </citation>
    <scope>NUCLEOTIDE SEQUENCE [LARGE SCALE GENOMIC DNA]</scope>
    <source>
        <strain evidence="2 3">SS14</strain>
    </source>
</reference>